<gene>
    <name evidence="3" type="ORF">FYJ85_22495</name>
</gene>
<dbReference type="Pfam" id="PF08238">
    <property type="entry name" value="Sel1"/>
    <property type="match status" value="4"/>
</dbReference>
<evidence type="ECO:0000313" key="3">
    <source>
        <dbReference type="EMBL" id="MST99803.1"/>
    </source>
</evidence>
<evidence type="ECO:0000256" key="2">
    <source>
        <dbReference type="SAM" id="SignalP"/>
    </source>
</evidence>
<dbReference type="EMBL" id="VUNS01000061">
    <property type="protein sequence ID" value="MST99803.1"/>
    <property type="molecule type" value="Genomic_DNA"/>
</dbReference>
<sequence length="342" mass="37688">MLKIKWLTTTTCGLASAAVVLGCKACPLPASISQDMTVTTLAAYDPARPFSDLPAVADSGKKVAVDGLLFPVSSAAGNVGYMLLEALGNDNFRTICFVYAPNPQQLDKFAGKIVQAVGRSYRVEGWEMPVMRLETISVNETETDMKVSAAVETRAQLELGTRYYNRQDYAAAIPHYQKAAASGSKRAQFYLAKCRFFGQGVTGNKAEALKEITVLAEKGHGESQFFLAVCCYTGDGMEPNRPESWKWCRRAAENNVTGAVLKMVEYYDEVEPDKEQLAFWAGKAVEHADKGDATAQFWVGLWYSKGGVIQKEPDEAKCREYIRRAAEQQHPDAVKLMNAFEK</sequence>
<dbReference type="InterPro" id="IPR006597">
    <property type="entry name" value="Sel1-like"/>
</dbReference>
<feature type="signal peptide" evidence="2">
    <location>
        <begin position="1"/>
        <end position="17"/>
    </location>
</feature>
<dbReference type="InterPro" id="IPR019734">
    <property type="entry name" value="TPR_rpt"/>
</dbReference>
<protein>
    <submittedName>
        <fullName evidence="3">Sel1 repeat family protein</fullName>
    </submittedName>
</protein>
<dbReference type="PROSITE" id="PS50005">
    <property type="entry name" value="TPR"/>
    <property type="match status" value="1"/>
</dbReference>
<dbReference type="PROSITE" id="PS51257">
    <property type="entry name" value="PROKAR_LIPOPROTEIN"/>
    <property type="match status" value="1"/>
</dbReference>
<keyword evidence="2" id="KW-0732">Signal</keyword>
<accession>A0A844G9C0</accession>
<feature type="repeat" description="TPR" evidence="1">
    <location>
        <begin position="153"/>
        <end position="186"/>
    </location>
</feature>
<name>A0A844G9C0_9BACT</name>
<proteinExistence type="predicted"/>
<dbReference type="InterPro" id="IPR050767">
    <property type="entry name" value="Sel1_AlgK"/>
</dbReference>
<dbReference type="PANTHER" id="PTHR11102">
    <property type="entry name" value="SEL-1-LIKE PROTEIN"/>
    <property type="match status" value="1"/>
</dbReference>
<reference evidence="3 4" key="1">
    <citation type="submission" date="2019-08" db="EMBL/GenBank/DDBJ databases">
        <title>In-depth cultivation of the pig gut microbiome towards novel bacterial diversity and tailored functional studies.</title>
        <authorList>
            <person name="Wylensek D."/>
            <person name="Hitch T.C.A."/>
            <person name="Clavel T."/>
        </authorList>
    </citation>
    <scope>NUCLEOTIDE SEQUENCE [LARGE SCALE GENOMIC DNA]</scope>
    <source>
        <strain evidence="3 4">BBE-744-WT-12</strain>
    </source>
</reference>
<dbReference type="Gene3D" id="1.25.40.10">
    <property type="entry name" value="Tetratricopeptide repeat domain"/>
    <property type="match status" value="2"/>
</dbReference>
<dbReference type="RefSeq" id="WP_154420957.1">
    <property type="nucleotide sequence ID" value="NZ_VUNS01000061.1"/>
</dbReference>
<organism evidence="3 4">
    <name type="scientific">Victivallis lenta</name>
    <dbReference type="NCBI Taxonomy" id="2606640"/>
    <lineage>
        <taxon>Bacteria</taxon>
        <taxon>Pseudomonadati</taxon>
        <taxon>Lentisphaerota</taxon>
        <taxon>Lentisphaeria</taxon>
        <taxon>Victivallales</taxon>
        <taxon>Victivallaceae</taxon>
        <taxon>Victivallis</taxon>
    </lineage>
</organism>
<keyword evidence="4" id="KW-1185">Reference proteome</keyword>
<dbReference type="SMART" id="SM00671">
    <property type="entry name" value="SEL1"/>
    <property type="match status" value="4"/>
</dbReference>
<dbReference type="SUPFAM" id="SSF81901">
    <property type="entry name" value="HCP-like"/>
    <property type="match status" value="1"/>
</dbReference>
<evidence type="ECO:0000313" key="4">
    <source>
        <dbReference type="Proteomes" id="UP000435649"/>
    </source>
</evidence>
<dbReference type="AlphaFoldDB" id="A0A844G9C0"/>
<comment type="caution">
    <text evidence="3">The sequence shown here is derived from an EMBL/GenBank/DDBJ whole genome shotgun (WGS) entry which is preliminary data.</text>
</comment>
<evidence type="ECO:0000256" key="1">
    <source>
        <dbReference type="PROSITE-ProRule" id="PRU00339"/>
    </source>
</evidence>
<feature type="chain" id="PRO_5032728346" evidence="2">
    <location>
        <begin position="18"/>
        <end position="342"/>
    </location>
</feature>
<keyword evidence="1" id="KW-0802">TPR repeat</keyword>
<dbReference type="Proteomes" id="UP000435649">
    <property type="component" value="Unassembled WGS sequence"/>
</dbReference>
<dbReference type="PANTHER" id="PTHR11102:SF160">
    <property type="entry name" value="ERAD-ASSOCIATED E3 UBIQUITIN-PROTEIN LIGASE COMPONENT HRD3"/>
    <property type="match status" value="1"/>
</dbReference>
<dbReference type="InterPro" id="IPR011990">
    <property type="entry name" value="TPR-like_helical_dom_sf"/>
</dbReference>